<dbReference type="AlphaFoldDB" id="J3MHH1"/>
<keyword evidence="3" id="KW-1185">Reference proteome</keyword>
<feature type="region of interest" description="Disordered" evidence="1">
    <location>
        <begin position="1"/>
        <end position="25"/>
    </location>
</feature>
<accession>J3MHH1</accession>
<proteinExistence type="predicted"/>
<protein>
    <submittedName>
        <fullName evidence="2">Uncharacterized protein</fullName>
    </submittedName>
</protein>
<dbReference type="HOGENOM" id="CLU_1079173_0_0_1"/>
<dbReference type="EnsemblPlants" id="OB06G34650.1">
    <property type="protein sequence ID" value="OB06G34650.1"/>
    <property type="gene ID" value="OB06G34650"/>
</dbReference>
<dbReference type="Gramene" id="OB06G34650.1">
    <property type="protein sequence ID" value="OB06G34650.1"/>
    <property type="gene ID" value="OB06G34650"/>
</dbReference>
<evidence type="ECO:0000313" key="2">
    <source>
        <dbReference type="EnsemblPlants" id="OB06G34650.1"/>
    </source>
</evidence>
<dbReference type="Proteomes" id="UP000006038">
    <property type="component" value="Chromosome 6"/>
</dbReference>
<dbReference type="Gene3D" id="3.80.10.10">
    <property type="entry name" value="Ribonuclease Inhibitor"/>
    <property type="match status" value="1"/>
</dbReference>
<dbReference type="InterPro" id="IPR032675">
    <property type="entry name" value="LRR_dom_sf"/>
</dbReference>
<reference evidence="2" key="1">
    <citation type="journal article" date="2013" name="Nat. Commun.">
        <title>Whole-genome sequencing of Oryza brachyantha reveals mechanisms underlying Oryza genome evolution.</title>
        <authorList>
            <person name="Chen J."/>
            <person name="Huang Q."/>
            <person name="Gao D."/>
            <person name="Wang J."/>
            <person name="Lang Y."/>
            <person name="Liu T."/>
            <person name="Li B."/>
            <person name="Bai Z."/>
            <person name="Luis Goicoechea J."/>
            <person name="Liang C."/>
            <person name="Chen C."/>
            <person name="Zhang W."/>
            <person name="Sun S."/>
            <person name="Liao Y."/>
            <person name="Zhang X."/>
            <person name="Yang L."/>
            <person name="Song C."/>
            <person name="Wang M."/>
            <person name="Shi J."/>
            <person name="Liu G."/>
            <person name="Liu J."/>
            <person name="Zhou H."/>
            <person name="Zhou W."/>
            <person name="Yu Q."/>
            <person name="An N."/>
            <person name="Chen Y."/>
            <person name="Cai Q."/>
            <person name="Wang B."/>
            <person name="Liu B."/>
            <person name="Min J."/>
            <person name="Huang Y."/>
            <person name="Wu H."/>
            <person name="Li Z."/>
            <person name="Zhang Y."/>
            <person name="Yin Y."/>
            <person name="Song W."/>
            <person name="Jiang J."/>
            <person name="Jackson S.A."/>
            <person name="Wing R.A."/>
            <person name="Wang J."/>
            <person name="Chen M."/>
        </authorList>
    </citation>
    <scope>NUCLEOTIDE SEQUENCE [LARGE SCALE GENOMIC DNA]</scope>
    <source>
        <strain evidence="2">cv. IRGC 101232</strain>
    </source>
</reference>
<organism evidence="2">
    <name type="scientific">Oryza brachyantha</name>
    <name type="common">malo sina</name>
    <dbReference type="NCBI Taxonomy" id="4533"/>
    <lineage>
        <taxon>Eukaryota</taxon>
        <taxon>Viridiplantae</taxon>
        <taxon>Streptophyta</taxon>
        <taxon>Embryophyta</taxon>
        <taxon>Tracheophyta</taxon>
        <taxon>Spermatophyta</taxon>
        <taxon>Magnoliopsida</taxon>
        <taxon>Liliopsida</taxon>
        <taxon>Poales</taxon>
        <taxon>Poaceae</taxon>
        <taxon>BOP clade</taxon>
        <taxon>Oryzoideae</taxon>
        <taxon>Oryzeae</taxon>
        <taxon>Oryzinae</taxon>
        <taxon>Oryza</taxon>
    </lineage>
</organism>
<reference evidence="2" key="2">
    <citation type="submission" date="2013-04" db="UniProtKB">
        <authorList>
            <consortium name="EnsemblPlants"/>
        </authorList>
    </citation>
    <scope>IDENTIFICATION</scope>
</reference>
<evidence type="ECO:0000313" key="3">
    <source>
        <dbReference type="Proteomes" id="UP000006038"/>
    </source>
</evidence>
<sequence length="258" mass="28827">MSGRMHISHRSSNNQETMRKQQQQQQLQYLTIGEIPELVLAFDTAGGHGGVGDGLQGLHSIKTLSIGVAPKFLSSDSSSLHRSPFPSSLQVLHLSHISGMKTLSPLSNLTSLGRLAIWDYEDLRVDATSLTELAIGWDDEVERFTKEQNVALLLLSSLKDLHFGSLYCVSRQNRGTALPRIPHGNRKNRDKFESKKFEFKLVRFSWLTARASTLYVHELYVGYGKIQGIGLSQFEANAVHARECTILIRMEDVDCCGK</sequence>
<name>J3MHH1_ORYBR</name>
<evidence type="ECO:0000256" key="1">
    <source>
        <dbReference type="SAM" id="MobiDB-lite"/>
    </source>
</evidence>